<keyword evidence="7" id="KW-0482">Metalloprotease</keyword>
<dbReference type="Pfam" id="PF00675">
    <property type="entry name" value="Peptidase_M16"/>
    <property type="match status" value="1"/>
</dbReference>
<gene>
    <name evidence="12" type="ORF">BD310DRAFT_1040474</name>
</gene>
<keyword evidence="4" id="KW-0479">Metal-binding</keyword>
<proteinExistence type="inferred from homology"/>
<evidence type="ECO:0000259" key="11">
    <source>
        <dbReference type="Pfam" id="PF22456"/>
    </source>
</evidence>
<evidence type="ECO:0000259" key="10">
    <source>
        <dbReference type="Pfam" id="PF16187"/>
    </source>
</evidence>
<dbReference type="GO" id="GO:0005739">
    <property type="term" value="C:mitochondrion"/>
    <property type="evidence" value="ECO:0007669"/>
    <property type="project" value="TreeGrafter"/>
</dbReference>
<name>A0A4Q9PPY6_9APHY</name>
<keyword evidence="3" id="KW-0645">Protease</keyword>
<evidence type="ECO:0000256" key="7">
    <source>
        <dbReference type="ARBA" id="ARBA00023049"/>
    </source>
</evidence>
<evidence type="ECO:0000256" key="1">
    <source>
        <dbReference type="ARBA" id="ARBA00001947"/>
    </source>
</evidence>
<dbReference type="Gene3D" id="3.30.830.10">
    <property type="entry name" value="Metalloenzyme, LuxS/M16 peptidase-like"/>
    <property type="match status" value="4"/>
</dbReference>
<dbReference type="InterPro" id="IPR032632">
    <property type="entry name" value="Peptidase_M16_M"/>
</dbReference>
<keyword evidence="13" id="KW-1185">Reference proteome</keyword>
<comment type="similarity">
    <text evidence="2">Belongs to the peptidase M16 family.</text>
</comment>
<evidence type="ECO:0000259" key="8">
    <source>
        <dbReference type="Pfam" id="PF00675"/>
    </source>
</evidence>
<organism evidence="12 13">
    <name type="scientific">Dichomitus squalens</name>
    <dbReference type="NCBI Taxonomy" id="114155"/>
    <lineage>
        <taxon>Eukaryota</taxon>
        <taxon>Fungi</taxon>
        <taxon>Dikarya</taxon>
        <taxon>Basidiomycota</taxon>
        <taxon>Agaricomycotina</taxon>
        <taxon>Agaricomycetes</taxon>
        <taxon>Polyporales</taxon>
        <taxon>Polyporaceae</taxon>
        <taxon>Dichomitus</taxon>
    </lineage>
</organism>
<evidence type="ECO:0000313" key="13">
    <source>
        <dbReference type="Proteomes" id="UP000292082"/>
    </source>
</evidence>
<dbReference type="STRING" id="114155.A0A4Q9PPY6"/>
<accession>A0A4Q9PPY6</accession>
<dbReference type="EMBL" id="ML145151">
    <property type="protein sequence ID" value="TBU56419.1"/>
    <property type="molecule type" value="Genomic_DNA"/>
</dbReference>
<dbReference type="InterPro" id="IPR050626">
    <property type="entry name" value="Peptidase_M16"/>
</dbReference>
<evidence type="ECO:0000256" key="4">
    <source>
        <dbReference type="ARBA" id="ARBA00022723"/>
    </source>
</evidence>
<dbReference type="PANTHER" id="PTHR43690:SF18">
    <property type="entry name" value="INSULIN-DEGRADING ENZYME-RELATED"/>
    <property type="match status" value="1"/>
</dbReference>
<keyword evidence="6" id="KW-0862">Zinc</keyword>
<evidence type="ECO:0000256" key="5">
    <source>
        <dbReference type="ARBA" id="ARBA00022801"/>
    </source>
</evidence>
<feature type="domain" description="Coenzyme PQQ synthesis protein F-like C-terminal lobe" evidence="11">
    <location>
        <begin position="797"/>
        <end position="896"/>
    </location>
</feature>
<dbReference type="GO" id="GO:0043171">
    <property type="term" value="P:peptide catabolic process"/>
    <property type="evidence" value="ECO:0007669"/>
    <property type="project" value="TreeGrafter"/>
</dbReference>
<dbReference type="PANTHER" id="PTHR43690">
    <property type="entry name" value="NARDILYSIN"/>
    <property type="match status" value="1"/>
</dbReference>
<dbReference type="GO" id="GO:0051603">
    <property type="term" value="P:proteolysis involved in protein catabolic process"/>
    <property type="evidence" value="ECO:0007669"/>
    <property type="project" value="TreeGrafter"/>
</dbReference>
<dbReference type="GO" id="GO:0004222">
    <property type="term" value="F:metalloendopeptidase activity"/>
    <property type="evidence" value="ECO:0007669"/>
    <property type="project" value="UniProtKB-ARBA"/>
</dbReference>
<dbReference type="Proteomes" id="UP000292082">
    <property type="component" value="Unassembled WGS sequence"/>
</dbReference>
<dbReference type="Pfam" id="PF22456">
    <property type="entry name" value="PqqF-like_C_4"/>
    <property type="match status" value="1"/>
</dbReference>
<feature type="domain" description="Peptidase M16 middle/third" evidence="10">
    <location>
        <begin position="402"/>
        <end position="690"/>
    </location>
</feature>
<dbReference type="GO" id="GO:0005829">
    <property type="term" value="C:cytosol"/>
    <property type="evidence" value="ECO:0007669"/>
    <property type="project" value="TreeGrafter"/>
</dbReference>
<feature type="domain" description="Peptidase M16 C-terminal" evidence="9">
    <location>
        <begin position="215"/>
        <end position="391"/>
    </location>
</feature>
<reference evidence="12 13" key="1">
    <citation type="submission" date="2019-01" db="EMBL/GenBank/DDBJ databases">
        <title>Draft genome sequences of three monokaryotic isolates of the white-rot basidiomycete fungus Dichomitus squalens.</title>
        <authorList>
            <consortium name="DOE Joint Genome Institute"/>
            <person name="Lopez S.C."/>
            <person name="Andreopoulos B."/>
            <person name="Pangilinan J."/>
            <person name="Lipzen A."/>
            <person name="Riley R."/>
            <person name="Ahrendt S."/>
            <person name="Ng V."/>
            <person name="Barry K."/>
            <person name="Daum C."/>
            <person name="Grigoriev I.V."/>
            <person name="Hilden K.S."/>
            <person name="Makela M.R."/>
            <person name="de Vries R.P."/>
        </authorList>
    </citation>
    <scope>NUCLEOTIDE SEQUENCE [LARGE SCALE GENOMIC DNA]</scope>
    <source>
        <strain evidence="12 13">CBS 464.89</strain>
    </source>
</reference>
<feature type="domain" description="Peptidase M16 N-terminal" evidence="8">
    <location>
        <begin position="44"/>
        <end position="178"/>
    </location>
</feature>
<evidence type="ECO:0000313" key="12">
    <source>
        <dbReference type="EMBL" id="TBU56419.1"/>
    </source>
</evidence>
<dbReference type="AlphaFoldDB" id="A0A4Q9PPY6"/>
<dbReference type="FunFam" id="3.30.830.10:FF:000012">
    <property type="entry name" value="Protease 3"/>
    <property type="match status" value="1"/>
</dbReference>
<dbReference type="InterPro" id="IPR011249">
    <property type="entry name" value="Metalloenz_LuxS/M16"/>
</dbReference>
<protein>
    <submittedName>
        <fullName evidence="12">LuxS/MPP-like metallohydrolase</fullName>
    </submittedName>
</protein>
<dbReference type="FunFam" id="3.30.830.10:FF:000005">
    <property type="entry name" value="nardilysin isoform X1"/>
    <property type="match status" value="1"/>
</dbReference>
<comment type="cofactor">
    <cofactor evidence="1">
        <name>Zn(2+)</name>
        <dbReference type="ChEBI" id="CHEBI:29105"/>
    </cofactor>
</comment>
<dbReference type="InterPro" id="IPR007863">
    <property type="entry name" value="Peptidase_M16_C"/>
</dbReference>
<sequence length="1043" mass="116561">MSAWKDVPAADPVPAYRLFTGDLEKPLLDDRQYRVLQLQNGLRAVFIHDPEADKAAACLALTIGHMYDPIDAQGMAHYCEHMIMKGSEPYPDEGDFTSFITANGGAKNGVTGPMSTHYYFSLNPTQLEGGLSRLAAFFYAPLFTESLAAREINAVDSEFKRNLQNDARRLLQLSKHLSVDGHPNRNFGTGNYVSLTDMGRTGDTDGDEASVLRETRRRLVGWWERQYCASRMALAVVGKEPLDALTLLAAPLFSKIASREYEPDPAVKEPFWGPEHRGTIVIVQTVKDVHAFSLQFGLPDLRQHVTSKPAAFLAYFLGHEGVGSVCAYLKKQGWLLNLSAFTSGHTRGPQTFNVDGTLTLKGYLHYDAVLETIFEYIALMRRSFPFPDYHYAEVATMAGIRFRFMQKGQPHEYAVRLARDMSEPYRTDQLISGPYLYRGKDDATVKQLLDSFTPGRAKLFLQAKEHREEIVGKDVQWEAEKWYGTQFAVRKFDEVLLEKLREASSNTELALPSANRFIPTDLSVTKVEVAEPAKFPTLVKRTDISQLWHKKDDQFWVPKAQVRIVIKSPVAYTTSRHALLTGLFVDLIEDALAEVTYDAGIAGLSYAVSSHSEGIDVTVAGYHDKLDVLLRMVLDQLRQLAVQADRLQVMKEKVKRDYDNFYVGQPSNLSYSFATWYLLPRRWTPAEKLTELSSITEGDIERHRDALFSKTFIEVLVNGNFSKERSLELLAIVEGCLQSQPLLPSEIPHPRSLLLPPGSNIITRKRLANPKEVNSALSYFCQFGEVSDIKIRSVAALLHQMIREPCFTQLRTQEQLGYVVIVTNWSIANSTVGVGIRMQSTRSPWHCEARVEAFLEAFAERLSGMTAEEFAMHKDGLVVKKLERVKNLGEETSRFWETICAGHYDFLRNEADAEAIRALTLSEVTAAYNKLIRPSTGAHSRRKLSVQLISQRLTDDVLPPAPTRQAVLIADTQVVGVLDRAAGERESALKARLECAPAVTPVVSAALGVYAGAFDLPPLVIGDVIQGQTESSTDDSAIACPRL</sequence>
<evidence type="ECO:0000259" key="9">
    <source>
        <dbReference type="Pfam" id="PF05193"/>
    </source>
</evidence>
<dbReference type="Pfam" id="PF16187">
    <property type="entry name" value="Peptidase_M16_M"/>
    <property type="match status" value="1"/>
</dbReference>
<dbReference type="FunFam" id="3.30.830.10:FF:000003">
    <property type="entry name" value="Insulin-degrading enzyme"/>
    <property type="match status" value="1"/>
</dbReference>
<dbReference type="InterPro" id="IPR011765">
    <property type="entry name" value="Pept_M16_N"/>
</dbReference>
<evidence type="ECO:0000256" key="3">
    <source>
        <dbReference type="ARBA" id="ARBA00022670"/>
    </source>
</evidence>
<dbReference type="InterPro" id="IPR054734">
    <property type="entry name" value="PqqF-like_C_4"/>
</dbReference>
<keyword evidence="5 12" id="KW-0378">Hydrolase</keyword>
<dbReference type="SUPFAM" id="SSF63411">
    <property type="entry name" value="LuxS/MPP-like metallohydrolase"/>
    <property type="match status" value="4"/>
</dbReference>
<evidence type="ECO:0000256" key="2">
    <source>
        <dbReference type="ARBA" id="ARBA00007261"/>
    </source>
</evidence>
<dbReference type="GO" id="GO:0046872">
    <property type="term" value="F:metal ion binding"/>
    <property type="evidence" value="ECO:0007669"/>
    <property type="project" value="UniProtKB-KW"/>
</dbReference>
<evidence type="ECO:0000256" key="6">
    <source>
        <dbReference type="ARBA" id="ARBA00022833"/>
    </source>
</evidence>
<dbReference type="Pfam" id="PF05193">
    <property type="entry name" value="Peptidase_M16_C"/>
    <property type="match status" value="1"/>
</dbReference>